<feature type="transmembrane region" description="Helical" evidence="4">
    <location>
        <begin position="207"/>
        <end position="229"/>
    </location>
</feature>
<feature type="compositionally biased region" description="Low complexity" evidence="3">
    <location>
        <begin position="159"/>
        <end position="198"/>
    </location>
</feature>
<protein>
    <recommendedName>
        <fullName evidence="5">Phytocyanin domain-containing protein</fullName>
    </recommendedName>
</protein>
<gene>
    <name evidence="6" type="ORF">Taro_047295</name>
</gene>
<dbReference type="PROSITE" id="PS51485">
    <property type="entry name" value="PHYTOCYANIN"/>
    <property type="match status" value="1"/>
</dbReference>
<organism evidence="6 7">
    <name type="scientific">Colocasia esculenta</name>
    <name type="common">Wild taro</name>
    <name type="synonym">Arum esculentum</name>
    <dbReference type="NCBI Taxonomy" id="4460"/>
    <lineage>
        <taxon>Eukaryota</taxon>
        <taxon>Viridiplantae</taxon>
        <taxon>Streptophyta</taxon>
        <taxon>Embryophyta</taxon>
        <taxon>Tracheophyta</taxon>
        <taxon>Spermatophyta</taxon>
        <taxon>Magnoliopsida</taxon>
        <taxon>Liliopsida</taxon>
        <taxon>Araceae</taxon>
        <taxon>Aroideae</taxon>
        <taxon>Colocasieae</taxon>
        <taxon>Colocasia</taxon>
    </lineage>
</organism>
<dbReference type="InterPro" id="IPR003245">
    <property type="entry name" value="Phytocyanin_dom"/>
</dbReference>
<dbReference type="GO" id="GO:0009055">
    <property type="term" value="F:electron transfer activity"/>
    <property type="evidence" value="ECO:0007669"/>
    <property type="project" value="InterPro"/>
</dbReference>
<evidence type="ECO:0000256" key="2">
    <source>
        <dbReference type="ARBA" id="ARBA00023180"/>
    </source>
</evidence>
<dbReference type="SUPFAM" id="SSF49503">
    <property type="entry name" value="Cupredoxins"/>
    <property type="match status" value="1"/>
</dbReference>
<dbReference type="PANTHER" id="PTHR33021">
    <property type="entry name" value="BLUE COPPER PROTEIN"/>
    <property type="match status" value="1"/>
</dbReference>
<keyword evidence="4" id="KW-1133">Transmembrane helix</keyword>
<dbReference type="GO" id="GO:0005886">
    <property type="term" value="C:plasma membrane"/>
    <property type="evidence" value="ECO:0007669"/>
    <property type="project" value="TreeGrafter"/>
</dbReference>
<keyword evidence="4" id="KW-0472">Membrane</keyword>
<evidence type="ECO:0000313" key="7">
    <source>
        <dbReference type="Proteomes" id="UP000652761"/>
    </source>
</evidence>
<reference evidence="6" key="1">
    <citation type="submission" date="2017-07" db="EMBL/GenBank/DDBJ databases">
        <title>Taro Niue Genome Assembly and Annotation.</title>
        <authorList>
            <person name="Atibalentja N."/>
            <person name="Keating K."/>
            <person name="Fields C.J."/>
        </authorList>
    </citation>
    <scope>NUCLEOTIDE SEQUENCE</scope>
    <source>
        <strain evidence="6">Niue_2</strain>
        <tissue evidence="6">Leaf</tissue>
    </source>
</reference>
<keyword evidence="4" id="KW-0812">Transmembrane</keyword>
<feature type="domain" description="Phytocyanin" evidence="5">
    <location>
        <begin position="54"/>
        <end position="155"/>
    </location>
</feature>
<feature type="transmembrane region" description="Helical" evidence="4">
    <location>
        <begin position="31"/>
        <end position="55"/>
    </location>
</feature>
<accession>A0A843X0K2</accession>
<dbReference type="OrthoDB" id="1933492at2759"/>
<evidence type="ECO:0000256" key="1">
    <source>
        <dbReference type="ARBA" id="ARBA00022723"/>
    </source>
</evidence>
<sequence>MAAGSSADAGGASAAAVLPGKRKGMGASSPAWFSFSSCLFLALAGIMATPAAAAVHKVGDAAGWTIIGNVNYTAWAASNTFHVGDTIVFQYNKQFHNVMQVDRADYRACNTQSPLATYTTGNDSIILQRAGHHFFLCGVPGHCAIGQKVDIRIPKRARSAAAPATAPSPASPSSSSSPKSLAPSGGSTGVTAAAAPSPQKSGAAPRVTGWAMVLITVTLAAAAAAATSVEFS</sequence>
<evidence type="ECO:0000256" key="3">
    <source>
        <dbReference type="SAM" id="MobiDB-lite"/>
    </source>
</evidence>
<dbReference type="EMBL" id="NMUH01006062">
    <property type="protein sequence ID" value="MQM14367.1"/>
    <property type="molecule type" value="Genomic_DNA"/>
</dbReference>
<keyword evidence="7" id="KW-1185">Reference proteome</keyword>
<dbReference type="PANTHER" id="PTHR33021:SF339">
    <property type="entry name" value="OS07G0570600 PROTEIN"/>
    <property type="match status" value="1"/>
</dbReference>
<keyword evidence="2" id="KW-0325">Glycoprotein</keyword>
<comment type="caution">
    <text evidence="6">The sequence shown here is derived from an EMBL/GenBank/DDBJ whole genome shotgun (WGS) entry which is preliminary data.</text>
</comment>
<evidence type="ECO:0000259" key="5">
    <source>
        <dbReference type="PROSITE" id="PS51485"/>
    </source>
</evidence>
<evidence type="ECO:0000256" key="4">
    <source>
        <dbReference type="SAM" id="Phobius"/>
    </source>
</evidence>
<dbReference type="GO" id="GO:0046872">
    <property type="term" value="F:metal ion binding"/>
    <property type="evidence" value="ECO:0007669"/>
    <property type="project" value="UniProtKB-KW"/>
</dbReference>
<dbReference type="InterPro" id="IPR039391">
    <property type="entry name" value="Phytocyanin-like"/>
</dbReference>
<keyword evidence="1" id="KW-0479">Metal-binding</keyword>
<evidence type="ECO:0000313" key="6">
    <source>
        <dbReference type="EMBL" id="MQM14367.1"/>
    </source>
</evidence>
<feature type="region of interest" description="Disordered" evidence="3">
    <location>
        <begin position="156"/>
        <end position="202"/>
    </location>
</feature>
<dbReference type="InterPro" id="IPR008972">
    <property type="entry name" value="Cupredoxin"/>
</dbReference>
<dbReference type="Proteomes" id="UP000652761">
    <property type="component" value="Unassembled WGS sequence"/>
</dbReference>
<dbReference type="Pfam" id="PF02298">
    <property type="entry name" value="Cu_bind_like"/>
    <property type="match status" value="1"/>
</dbReference>
<dbReference type="FunFam" id="2.60.40.420:FF:000003">
    <property type="entry name" value="Blue copper"/>
    <property type="match status" value="1"/>
</dbReference>
<name>A0A843X0K2_COLES</name>
<dbReference type="Gene3D" id="2.60.40.420">
    <property type="entry name" value="Cupredoxins - blue copper proteins"/>
    <property type="match status" value="1"/>
</dbReference>
<proteinExistence type="predicted"/>
<dbReference type="AlphaFoldDB" id="A0A843X0K2"/>